<dbReference type="AlphaFoldDB" id="A0A2G8JFA1"/>
<dbReference type="InterPro" id="IPR043502">
    <property type="entry name" value="DNA/RNA_pol_sf"/>
</dbReference>
<accession>A0A2G8JFA1</accession>
<protein>
    <submittedName>
        <fullName evidence="1">Uncharacterized protein</fullName>
    </submittedName>
</protein>
<comment type="caution">
    <text evidence="1">The sequence shown here is derived from an EMBL/GenBank/DDBJ whole genome shotgun (WGS) entry which is preliminary data.</text>
</comment>
<dbReference type="EMBL" id="MRZV01002177">
    <property type="protein sequence ID" value="PIK34431.1"/>
    <property type="molecule type" value="Genomic_DNA"/>
</dbReference>
<gene>
    <name evidence="1" type="ORF">BSL78_28744</name>
</gene>
<name>A0A2G8JFA1_STIJA</name>
<dbReference type="Proteomes" id="UP000230750">
    <property type="component" value="Unassembled WGS sequence"/>
</dbReference>
<evidence type="ECO:0000313" key="2">
    <source>
        <dbReference type="Proteomes" id="UP000230750"/>
    </source>
</evidence>
<dbReference type="OrthoDB" id="8065733at2759"/>
<proteinExistence type="predicted"/>
<evidence type="ECO:0000313" key="1">
    <source>
        <dbReference type="EMBL" id="PIK34431.1"/>
    </source>
</evidence>
<dbReference type="PANTHER" id="PTHR47331">
    <property type="entry name" value="PHD-TYPE DOMAIN-CONTAINING PROTEIN"/>
    <property type="match status" value="1"/>
</dbReference>
<dbReference type="PANTHER" id="PTHR47331:SF1">
    <property type="entry name" value="GAG-LIKE PROTEIN"/>
    <property type="match status" value="1"/>
</dbReference>
<dbReference type="SUPFAM" id="SSF56672">
    <property type="entry name" value="DNA/RNA polymerases"/>
    <property type="match status" value="1"/>
</dbReference>
<organism evidence="1 2">
    <name type="scientific">Stichopus japonicus</name>
    <name type="common">Sea cucumber</name>
    <dbReference type="NCBI Taxonomy" id="307972"/>
    <lineage>
        <taxon>Eukaryota</taxon>
        <taxon>Metazoa</taxon>
        <taxon>Echinodermata</taxon>
        <taxon>Eleutherozoa</taxon>
        <taxon>Echinozoa</taxon>
        <taxon>Holothuroidea</taxon>
        <taxon>Aspidochirotacea</taxon>
        <taxon>Aspidochirotida</taxon>
        <taxon>Stichopodidae</taxon>
        <taxon>Apostichopus</taxon>
    </lineage>
</organism>
<sequence>MRDQLNRGVSRYVTERELQNDRDNGKRMWFLPHFAVKKDSKTTPVRVVYDAKARYQGCSLNDYLLKGENINSDLFDVALRFRENEVGIIADISKMFQAIKLKVDDARFHRFVFREHPSHPIQVYELTTVTFGDKPSPTAAIVTMRHVVAEHAPEDERMMRVVTDQFYMDDLNESVGTQKKP</sequence>
<dbReference type="STRING" id="307972.A0A2G8JFA1"/>
<reference evidence="1 2" key="1">
    <citation type="journal article" date="2017" name="PLoS Biol.">
        <title>The sea cucumber genome provides insights into morphological evolution and visceral regeneration.</title>
        <authorList>
            <person name="Zhang X."/>
            <person name="Sun L."/>
            <person name="Yuan J."/>
            <person name="Sun Y."/>
            <person name="Gao Y."/>
            <person name="Zhang L."/>
            <person name="Li S."/>
            <person name="Dai H."/>
            <person name="Hamel J.F."/>
            <person name="Liu C."/>
            <person name="Yu Y."/>
            <person name="Liu S."/>
            <person name="Lin W."/>
            <person name="Guo K."/>
            <person name="Jin S."/>
            <person name="Xu P."/>
            <person name="Storey K.B."/>
            <person name="Huan P."/>
            <person name="Zhang T."/>
            <person name="Zhou Y."/>
            <person name="Zhang J."/>
            <person name="Lin C."/>
            <person name="Li X."/>
            <person name="Xing L."/>
            <person name="Huo D."/>
            <person name="Sun M."/>
            <person name="Wang L."/>
            <person name="Mercier A."/>
            <person name="Li F."/>
            <person name="Yang H."/>
            <person name="Xiang J."/>
        </authorList>
    </citation>
    <scope>NUCLEOTIDE SEQUENCE [LARGE SCALE GENOMIC DNA]</scope>
    <source>
        <strain evidence="1">Shaxun</strain>
        <tissue evidence="1">Muscle</tissue>
    </source>
</reference>
<keyword evidence="2" id="KW-1185">Reference proteome</keyword>